<dbReference type="PANTHER" id="PTHR43247">
    <property type="entry name" value="PHOSPHOSERINE AMINOTRANSFERASE"/>
    <property type="match status" value="1"/>
</dbReference>
<dbReference type="EC" id="2.6.1.52" evidence="7"/>
<dbReference type="GO" id="GO:0004648">
    <property type="term" value="F:O-phospho-L-serine:2-oxoglutarate aminotransferase activity"/>
    <property type="evidence" value="ECO:0007669"/>
    <property type="project" value="UniProtKB-EC"/>
</dbReference>
<dbReference type="RefSeq" id="XP_043049086.1">
    <property type="nucleotide sequence ID" value="XM_043191443.1"/>
</dbReference>
<dbReference type="CDD" id="cd01720">
    <property type="entry name" value="Sm_D2"/>
    <property type="match status" value="1"/>
</dbReference>
<dbReference type="SMART" id="SM00651">
    <property type="entry name" value="Sm"/>
    <property type="match status" value="1"/>
</dbReference>
<evidence type="ECO:0000256" key="12">
    <source>
        <dbReference type="ARBA" id="ARBA00022679"/>
    </source>
</evidence>
<keyword evidence="16" id="KW-0687">Ribonucleoprotein</keyword>
<proteinExistence type="inferred from homology"/>
<accession>A0A9P7V9Y0</accession>
<evidence type="ECO:0000256" key="7">
    <source>
        <dbReference type="ARBA" id="ARBA00013030"/>
    </source>
</evidence>
<comment type="caution">
    <text evidence="23">The sequence shown here is derived from an EMBL/GenBank/DDBJ whole genome shotgun (WGS) entry which is preliminary data.</text>
</comment>
<evidence type="ECO:0000256" key="16">
    <source>
        <dbReference type="ARBA" id="ARBA00023274"/>
    </source>
</evidence>
<keyword evidence="24" id="KW-1185">Reference proteome</keyword>
<dbReference type="Proteomes" id="UP000790833">
    <property type="component" value="Unassembled WGS sequence"/>
</dbReference>
<dbReference type="PROSITE" id="PS00595">
    <property type="entry name" value="AA_TRANSFER_CLASS_5"/>
    <property type="match status" value="1"/>
</dbReference>
<evidence type="ECO:0000256" key="1">
    <source>
        <dbReference type="ARBA" id="ARBA00001933"/>
    </source>
</evidence>
<dbReference type="InterPro" id="IPR007150">
    <property type="entry name" value="HUS1/Mec3"/>
</dbReference>
<dbReference type="InterPro" id="IPR015422">
    <property type="entry name" value="PyrdxlP-dep_Trfase_small"/>
</dbReference>
<evidence type="ECO:0000256" key="21">
    <source>
        <dbReference type="RuleBase" id="RU004504"/>
    </source>
</evidence>
<evidence type="ECO:0000256" key="17">
    <source>
        <dbReference type="ARBA" id="ARBA00023299"/>
    </source>
</evidence>
<evidence type="ECO:0000256" key="9">
    <source>
        <dbReference type="ARBA" id="ARBA00022576"/>
    </source>
</evidence>
<dbReference type="OrthoDB" id="1703350at2759"/>
<dbReference type="GO" id="GO:0006564">
    <property type="term" value="P:L-serine biosynthetic process"/>
    <property type="evidence" value="ECO:0007669"/>
    <property type="project" value="UniProtKB-KW"/>
</dbReference>
<dbReference type="GO" id="GO:0006397">
    <property type="term" value="P:mRNA processing"/>
    <property type="evidence" value="ECO:0007669"/>
    <property type="project" value="UniProtKB-KW"/>
</dbReference>
<organism evidence="23 24">
    <name type="scientific">Scheffersomyces spartinae</name>
    <dbReference type="NCBI Taxonomy" id="45513"/>
    <lineage>
        <taxon>Eukaryota</taxon>
        <taxon>Fungi</taxon>
        <taxon>Dikarya</taxon>
        <taxon>Ascomycota</taxon>
        <taxon>Saccharomycotina</taxon>
        <taxon>Pichiomycetes</taxon>
        <taxon>Debaryomycetaceae</taxon>
        <taxon>Scheffersomyces</taxon>
    </lineage>
</organism>
<comment type="catalytic activity">
    <reaction evidence="20">
        <text>O-phospho-L-serine + 2-oxoglutarate = 3-phosphooxypyruvate + L-glutamate</text>
        <dbReference type="Rhea" id="RHEA:14329"/>
        <dbReference type="ChEBI" id="CHEBI:16810"/>
        <dbReference type="ChEBI" id="CHEBI:18110"/>
        <dbReference type="ChEBI" id="CHEBI:29985"/>
        <dbReference type="ChEBI" id="CHEBI:57524"/>
        <dbReference type="EC" id="2.6.1.52"/>
    </reaction>
</comment>
<keyword evidence="10" id="KW-0028">Amino-acid biosynthesis</keyword>
<keyword evidence="15" id="KW-0539">Nucleus</keyword>
<dbReference type="Gene3D" id="3.90.1150.10">
    <property type="entry name" value="Aspartate Aminotransferase, domain 1"/>
    <property type="match status" value="1"/>
</dbReference>
<dbReference type="InterPro" id="IPR027248">
    <property type="entry name" value="Sm_D2"/>
</dbReference>
<dbReference type="Pfam" id="PF04005">
    <property type="entry name" value="Hus1"/>
    <property type="match status" value="1"/>
</dbReference>
<dbReference type="InterPro" id="IPR001163">
    <property type="entry name" value="Sm_dom_euk/arc"/>
</dbReference>
<dbReference type="GO" id="GO:0005829">
    <property type="term" value="C:cytosol"/>
    <property type="evidence" value="ECO:0007669"/>
    <property type="project" value="UniProtKB-SubCell"/>
</dbReference>
<dbReference type="NCBIfam" id="NF003764">
    <property type="entry name" value="PRK05355.1"/>
    <property type="match status" value="1"/>
</dbReference>
<keyword evidence="11" id="KW-0507">mRNA processing</keyword>
<dbReference type="InterPro" id="IPR015424">
    <property type="entry name" value="PyrdxlP-dep_Trfase"/>
</dbReference>
<evidence type="ECO:0000256" key="5">
    <source>
        <dbReference type="ARBA" id="ARBA00006904"/>
    </source>
</evidence>
<evidence type="ECO:0000256" key="15">
    <source>
        <dbReference type="ARBA" id="ARBA00023242"/>
    </source>
</evidence>
<protein>
    <recommendedName>
        <fullName evidence="7">phosphoserine transaminase</fullName>
        <ecNumber evidence="7">2.6.1.52</ecNumber>
    </recommendedName>
    <alternativeName>
        <fullName evidence="18">snRNP core protein D2</fullName>
    </alternativeName>
</protein>
<dbReference type="InterPro" id="IPR000192">
    <property type="entry name" value="Aminotrans_V_dom"/>
</dbReference>
<sequence>MDRPRSELTELELQKLEEFEFANGPMSLLQNAVANSTPVVISCRNNHKLIGRVKAFDRHCNMVLENVKELWSETVRNSKGQQIKLLPKERALYNIDALSLGNHLRKQIYIRFSESLIAIILVDESVGNHPQLWAKVQTRSVFDHICIQCVRDAIAVEINADSFLLALHNYERSNSQGLTIRLQKNTLGGAIATSSNGRNANLCLSYCKPDSEIVHSFRIPVKILRSSHQALLLQEPLLSHIQFMILVPSTFTHVFRRLDRFKEPFVGNTITLRAFSGLNDGGNGSLRLLFEREVDGSDSVEPLRTMSSETRTLNREEPNYFGAGPALLPTSVLQEAAYDLINYENQNLGIGEISHRSKPAIKVIDDTKAKFAQLYNIPDTHEVFFMQGGGTTGFSSIPYNLLANYAKRTGKKGKGAYAVTGTWSKKSAEEASRLGFDVEIVNKTIGDIPPYSEWKPISKDTAYLYVCDNETVNGVEFKDIPGSEYLPEGVELVADMSSNVFSKVIDVSKYGLIMAGAQKNIGLAGLTIYIIKKTLLEQASDEELRALGLPLVPIAFHYPTVVKNNSAYNTIPIFTCHILKLVADKLLKDGGVPAIQKINEQKAQILYEALQNYPDVYLLIVTNPKVRSNMNVTFTLASPELEAKFLEEAAQHKLTGLKGHRSVGGMRASIYNAVSLQSVELLVEFVNKFAEANK</sequence>
<evidence type="ECO:0000256" key="13">
    <source>
        <dbReference type="ARBA" id="ARBA00022898"/>
    </source>
</evidence>
<evidence type="ECO:0000256" key="4">
    <source>
        <dbReference type="ARBA" id="ARBA00005099"/>
    </source>
</evidence>
<dbReference type="Gene3D" id="2.30.30.100">
    <property type="match status" value="1"/>
</dbReference>
<dbReference type="GO" id="GO:0030170">
    <property type="term" value="F:pyridoxal phosphate binding"/>
    <property type="evidence" value="ECO:0007669"/>
    <property type="project" value="TreeGrafter"/>
</dbReference>
<evidence type="ECO:0000256" key="8">
    <source>
        <dbReference type="ARBA" id="ARBA00022490"/>
    </source>
</evidence>
<evidence type="ECO:0000259" key="22">
    <source>
        <dbReference type="SMART" id="SM00651"/>
    </source>
</evidence>
<dbReference type="Pfam" id="PF00266">
    <property type="entry name" value="Aminotran_5"/>
    <property type="match status" value="1"/>
</dbReference>
<feature type="domain" description="Sm" evidence="22">
    <location>
        <begin position="27"/>
        <end position="121"/>
    </location>
</feature>
<dbReference type="HAMAP" id="MF_00160">
    <property type="entry name" value="SerC_aminotrans_5"/>
    <property type="match status" value="1"/>
</dbReference>
<dbReference type="Gene3D" id="3.70.10.10">
    <property type="match status" value="1"/>
</dbReference>
<reference evidence="23" key="1">
    <citation type="submission" date="2021-03" db="EMBL/GenBank/DDBJ databases">
        <authorList>
            <person name="Palmer J.M."/>
        </authorList>
    </citation>
    <scope>NUCLEOTIDE SEQUENCE</scope>
    <source>
        <strain evidence="23">ARV_011</strain>
    </source>
</reference>
<dbReference type="GO" id="GO:0008380">
    <property type="term" value="P:RNA splicing"/>
    <property type="evidence" value="ECO:0007669"/>
    <property type="project" value="UniProtKB-KW"/>
</dbReference>
<evidence type="ECO:0000256" key="6">
    <source>
        <dbReference type="ARBA" id="ARBA00008146"/>
    </source>
</evidence>
<evidence type="ECO:0000313" key="24">
    <source>
        <dbReference type="Proteomes" id="UP000790833"/>
    </source>
</evidence>
<dbReference type="InterPro" id="IPR010920">
    <property type="entry name" value="LSM_dom_sf"/>
</dbReference>
<comment type="subcellular location">
    <subcellularLocation>
        <location evidence="3">Cytoplasm</location>
        <location evidence="3">Cytosol</location>
    </subcellularLocation>
    <subcellularLocation>
        <location evidence="2">Nucleus</location>
    </subcellularLocation>
</comment>
<comment type="similarity">
    <text evidence="5">Belongs to the class-V pyridoxal-phosphate-dependent aminotransferase family. SerC subfamily.</text>
</comment>
<keyword evidence="9" id="KW-0032">Aminotransferase</keyword>
<dbReference type="Pfam" id="PF01423">
    <property type="entry name" value="LSM"/>
    <property type="match status" value="1"/>
</dbReference>
<evidence type="ECO:0000256" key="14">
    <source>
        <dbReference type="ARBA" id="ARBA00023187"/>
    </source>
</evidence>
<dbReference type="SUPFAM" id="SSF50182">
    <property type="entry name" value="Sm-like ribonucleoproteins"/>
    <property type="match status" value="1"/>
</dbReference>
<evidence type="ECO:0000256" key="20">
    <source>
        <dbReference type="ARBA" id="ARBA00049007"/>
    </source>
</evidence>
<dbReference type="InterPro" id="IPR020578">
    <property type="entry name" value="Aminotrans_V_PyrdxlP_BS"/>
</dbReference>
<keyword evidence="12" id="KW-0808">Transferase</keyword>
<evidence type="ECO:0000256" key="2">
    <source>
        <dbReference type="ARBA" id="ARBA00004123"/>
    </source>
</evidence>
<dbReference type="SUPFAM" id="SSF53383">
    <property type="entry name" value="PLP-dependent transferases"/>
    <property type="match status" value="1"/>
</dbReference>
<dbReference type="Gene3D" id="3.40.640.10">
    <property type="entry name" value="Type I PLP-dependent aspartate aminotransferase-like (Major domain)"/>
    <property type="match status" value="1"/>
</dbReference>
<dbReference type="FunFam" id="3.40.640.10:FF:000010">
    <property type="entry name" value="Phosphoserine aminotransferase"/>
    <property type="match status" value="1"/>
</dbReference>
<evidence type="ECO:0000256" key="19">
    <source>
        <dbReference type="ARBA" id="ARBA00047630"/>
    </source>
</evidence>
<dbReference type="GO" id="GO:0000077">
    <property type="term" value="P:DNA damage checkpoint signaling"/>
    <property type="evidence" value="ECO:0007669"/>
    <property type="project" value="InterPro"/>
</dbReference>
<gene>
    <name evidence="23" type="primary">SER1</name>
    <name evidence="23" type="ORF">KQ657_000607</name>
</gene>
<dbReference type="GO" id="GO:0030896">
    <property type="term" value="C:checkpoint clamp complex"/>
    <property type="evidence" value="ECO:0007669"/>
    <property type="project" value="InterPro"/>
</dbReference>
<keyword evidence="14" id="KW-0508">mRNA splicing</keyword>
<comment type="catalytic activity">
    <reaction evidence="19">
        <text>4-(phosphooxy)-L-threonine + 2-oxoglutarate = (R)-3-hydroxy-2-oxo-4-phosphooxybutanoate + L-glutamate</text>
        <dbReference type="Rhea" id="RHEA:16573"/>
        <dbReference type="ChEBI" id="CHEBI:16810"/>
        <dbReference type="ChEBI" id="CHEBI:29985"/>
        <dbReference type="ChEBI" id="CHEBI:58452"/>
        <dbReference type="ChEBI" id="CHEBI:58538"/>
        <dbReference type="EC" id="2.6.1.52"/>
    </reaction>
</comment>
<dbReference type="GO" id="GO:0030532">
    <property type="term" value="C:small nuclear ribonucleoprotein complex"/>
    <property type="evidence" value="ECO:0007669"/>
    <property type="project" value="InterPro"/>
</dbReference>
<comment type="similarity">
    <text evidence="6">Belongs to the snRNP core protein family.</text>
</comment>
<dbReference type="PANTHER" id="PTHR43247:SF1">
    <property type="entry name" value="PHOSPHOSERINE AMINOTRANSFERASE"/>
    <property type="match status" value="1"/>
</dbReference>
<evidence type="ECO:0000313" key="23">
    <source>
        <dbReference type="EMBL" id="KAG7193538.1"/>
    </source>
</evidence>
<keyword evidence="17" id="KW-0718">Serine biosynthesis</keyword>
<dbReference type="GeneID" id="66113981"/>
<dbReference type="EMBL" id="JAHMUF010000011">
    <property type="protein sequence ID" value="KAG7193538.1"/>
    <property type="molecule type" value="Genomic_DNA"/>
</dbReference>
<evidence type="ECO:0000256" key="18">
    <source>
        <dbReference type="ARBA" id="ARBA00033125"/>
    </source>
</evidence>
<comment type="cofactor">
    <cofactor evidence="1 21">
        <name>pyridoxal 5'-phosphate</name>
        <dbReference type="ChEBI" id="CHEBI:597326"/>
    </cofactor>
</comment>
<name>A0A9P7V9Y0_9ASCO</name>
<evidence type="ECO:0000256" key="3">
    <source>
        <dbReference type="ARBA" id="ARBA00004514"/>
    </source>
</evidence>
<keyword evidence="8" id="KW-0963">Cytoplasm</keyword>
<evidence type="ECO:0000256" key="11">
    <source>
        <dbReference type="ARBA" id="ARBA00022664"/>
    </source>
</evidence>
<dbReference type="InterPro" id="IPR022278">
    <property type="entry name" value="Pser_aminoTfrase"/>
</dbReference>
<dbReference type="FunFam" id="3.90.1150.10:FF:000006">
    <property type="entry name" value="Phosphoserine aminotransferase"/>
    <property type="match status" value="1"/>
</dbReference>
<comment type="pathway">
    <text evidence="4">Amino-acid biosynthesis; L-serine biosynthesis; L-serine from 3-phospho-D-glycerate: step 2/3.</text>
</comment>
<dbReference type="InterPro" id="IPR015421">
    <property type="entry name" value="PyrdxlP-dep_Trfase_major"/>
</dbReference>
<evidence type="ECO:0000256" key="10">
    <source>
        <dbReference type="ARBA" id="ARBA00022605"/>
    </source>
</evidence>
<dbReference type="AlphaFoldDB" id="A0A9P7V9Y0"/>
<keyword evidence="13" id="KW-0663">Pyridoxal phosphate</keyword>